<evidence type="ECO:0000313" key="10">
    <source>
        <dbReference type="EMBL" id="GAA3534384.1"/>
    </source>
</evidence>
<dbReference type="InterPro" id="IPR009000">
    <property type="entry name" value="Transl_B-barrel_sf"/>
</dbReference>
<keyword evidence="11" id="KW-1185">Reference proteome</keyword>
<evidence type="ECO:0000256" key="5">
    <source>
        <dbReference type="ARBA" id="ARBA00023134"/>
    </source>
</evidence>
<dbReference type="InterPro" id="IPR036388">
    <property type="entry name" value="WH-like_DNA-bd_sf"/>
</dbReference>
<evidence type="ECO:0000256" key="4">
    <source>
        <dbReference type="ARBA" id="ARBA00022917"/>
    </source>
</evidence>
<dbReference type="PROSITE" id="PS51722">
    <property type="entry name" value="G_TR_2"/>
    <property type="match status" value="1"/>
</dbReference>
<dbReference type="InterPro" id="IPR050055">
    <property type="entry name" value="EF-Tu_GTPase"/>
</dbReference>
<dbReference type="Gene3D" id="1.10.10.10">
    <property type="entry name" value="Winged helix-like DNA-binding domain superfamily/Winged helix DNA-binding domain"/>
    <property type="match status" value="1"/>
</dbReference>
<proteinExistence type="predicted"/>
<gene>
    <name evidence="10" type="ORF">GCM10022419_012260</name>
</gene>
<organism evidence="10 11">
    <name type="scientific">Nonomuraea rosea</name>
    <dbReference type="NCBI Taxonomy" id="638574"/>
    <lineage>
        <taxon>Bacteria</taxon>
        <taxon>Bacillati</taxon>
        <taxon>Actinomycetota</taxon>
        <taxon>Actinomycetes</taxon>
        <taxon>Streptosporangiales</taxon>
        <taxon>Streptosporangiaceae</taxon>
        <taxon>Nonomuraea</taxon>
    </lineage>
</organism>
<dbReference type="Proteomes" id="UP001500630">
    <property type="component" value="Unassembled WGS sequence"/>
</dbReference>
<dbReference type="RefSeq" id="WP_345559527.1">
    <property type="nucleotide sequence ID" value="NZ_BAABDQ010000002.1"/>
</dbReference>
<dbReference type="InterPro" id="IPR000795">
    <property type="entry name" value="T_Tr_GTP-bd_dom"/>
</dbReference>
<dbReference type="SUPFAM" id="SSF46785">
    <property type="entry name" value="Winged helix' DNA-binding domain"/>
    <property type="match status" value="1"/>
</dbReference>
<dbReference type="PANTHER" id="PTHR43721">
    <property type="entry name" value="ELONGATION FACTOR TU-RELATED"/>
    <property type="match status" value="1"/>
</dbReference>
<dbReference type="Pfam" id="PF00009">
    <property type="entry name" value="GTP_EFTU"/>
    <property type="match status" value="1"/>
</dbReference>
<dbReference type="Gene3D" id="2.40.30.10">
    <property type="entry name" value="Translation factors"/>
    <property type="match status" value="1"/>
</dbReference>
<dbReference type="InterPro" id="IPR027417">
    <property type="entry name" value="P-loop_NTPase"/>
</dbReference>
<evidence type="ECO:0000256" key="3">
    <source>
        <dbReference type="ARBA" id="ARBA00022490"/>
    </source>
</evidence>
<keyword evidence="4" id="KW-0648">Protein biosynthesis</keyword>
<dbReference type="InterPro" id="IPR036390">
    <property type="entry name" value="WH_DNA-bd_sf"/>
</dbReference>
<feature type="region of interest" description="Disordered" evidence="8">
    <location>
        <begin position="484"/>
        <end position="503"/>
    </location>
</feature>
<keyword evidence="5" id="KW-0342">GTP-binding</keyword>
<feature type="compositionally biased region" description="Gly residues" evidence="8">
    <location>
        <begin position="386"/>
        <end position="398"/>
    </location>
</feature>
<dbReference type="Pfam" id="PF03144">
    <property type="entry name" value="GTP_EFTU_D2"/>
    <property type="match status" value="1"/>
</dbReference>
<dbReference type="SUPFAM" id="SSF52540">
    <property type="entry name" value="P-loop containing nucleoside triphosphate hydrolases"/>
    <property type="match status" value="1"/>
</dbReference>
<dbReference type="EMBL" id="BAABDQ010000002">
    <property type="protein sequence ID" value="GAA3534384.1"/>
    <property type="molecule type" value="Genomic_DNA"/>
</dbReference>
<dbReference type="InterPro" id="IPR015191">
    <property type="entry name" value="SelB_WHD4"/>
</dbReference>
<comment type="caution">
    <text evidence="10">The sequence shown here is derived from an EMBL/GenBank/DDBJ whole genome shotgun (WGS) entry which is preliminary data.</text>
</comment>
<evidence type="ECO:0000256" key="6">
    <source>
        <dbReference type="ARBA" id="ARBA00025526"/>
    </source>
</evidence>
<protein>
    <recommendedName>
        <fullName evidence="2">Selenocysteine-specific elongation factor</fullName>
    </recommendedName>
    <alternativeName>
        <fullName evidence="7">SelB translation factor</fullName>
    </alternativeName>
</protein>
<reference evidence="11" key="1">
    <citation type="journal article" date="2019" name="Int. J. Syst. Evol. Microbiol.">
        <title>The Global Catalogue of Microorganisms (GCM) 10K type strain sequencing project: providing services to taxonomists for standard genome sequencing and annotation.</title>
        <authorList>
            <consortium name="The Broad Institute Genomics Platform"/>
            <consortium name="The Broad Institute Genome Sequencing Center for Infectious Disease"/>
            <person name="Wu L."/>
            <person name="Ma J."/>
        </authorList>
    </citation>
    <scope>NUCLEOTIDE SEQUENCE [LARGE SCALE GENOMIC DNA]</scope>
    <source>
        <strain evidence="11">JCM 17326</strain>
    </source>
</reference>
<dbReference type="PANTHER" id="PTHR43721:SF22">
    <property type="entry name" value="ELONGATION FACTOR TU, MITOCHONDRIAL"/>
    <property type="match status" value="1"/>
</dbReference>
<evidence type="ECO:0000256" key="1">
    <source>
        <dbReference type="ARBA" id="ARBA00004496"/>
    </source>
</evidence>
<evidence type="ECO:0000256" key="8">
    <source>
        <dbReference type="SAM" id="MobiDB-lite"/>
    </source>
</evidence>
<dbReference type="InterPro" id="IPR004161">
    <property type="entry name" value="EFTu-like_2"/>
</dbReference>
<evidence type="ECO:0000256" key="2">
    <source>
        <dbReference type="ARBA" id="ARBA00015953"/>
    </source>
</evidence>
<evidence type="ECO:0000313" key="11">
    <source>
        <dbReference type="Proteomes" id="UP001500630"/>
    </source>
</evidence>
<dbReference type="Pfam" id="PF09107">
    <property type="entry name" value="WHD_3rd_SelB"/>
    <property type="match status" value="1"/>
</dbReference>
<dbReference type="CDD" id="cd04171">
    <property type="entry name" value="SelB"/>
    <property type="match status" value="1"/>
</dbReference>
<feature type="compositionally biased region" description="Low complexity" evidence="8">
    <location>
        <begin position="399"/>
        <end position="408"/>
    </location>
</feature>
<feature type="domain" description="Tr-type G" evidence="9">
    <location>
        <begin position="1"/>
        <end position="163"/>
    </location>
</feature>
<comment type="subcellular location">
    <subcellularLocation>
        <location evidence="1">Cytoplasm</location>
    </subcellularLocation>
</comment>
<accession>A0ABP6VGC0</accession>
<evidence type="ECO:0000256" key="7">
    <source>
        <dbReference type="ARBA" id="ARBA00031615"/>
    </source>
</evidence>
<feature type="compositionally biased region" description="Low complexity" evidence="8">
    <location>
        <begin position="485"/>
        <end position="503"/>
    </location>
</feature>
<evidence type="ECO:0000259" key="9">
    <source>
        <dbReference type="PROSITE" id="PS51722"/>
    </source>
</evidence>
<dbReference type="SUPFAM" id="SSF50447">
    <property type="entry name" value="Translation proteins"/>
    <property type="match status" value="1"/>
</dbReference>
<name>A0ABP6VGC0_9ACTN</name>
<keyword evidence="5" id="KW-0547">Nucleotide-binding</keyword>
<sequence>MYVIATAGHVDHGKSTLVRALTGIEPDRWAEERRRGMTIDLGFAWTVLPSGRRLAFVDVPGHERFVTNMLAGLGPVPAVMFVLAADQGWQAQSQEHWEAIEALGVERGLLVITRCDLMDPAPALEEARRRISWPALTVSGSTGEGLDELRRGLDLLVSSLPPPDAGAPVRLWIDRAFTVKGAGTVVTGTLAAGTLRAGDLLVLDGERVRVKALQVAGEPVEEVTATARVAVNLRGVERDRAARGKTLLTPDAWLTTDLVDARVSVVAWAPVDARAPRDPRVPGDVRVSGDVRVPGDAWGDARVGARVPVGTRGDARVAGARADGGLVPREAVLHIGSASVPVRLRPLSPGPVGSAASGPGASSPEASGRGAPAQEVPGREARGLGKRGLGARGSGALGSGADASRSSGVKGAADARLPGAKEAGSELVRLTLARPLPLRVGDRALLRCSGRPIASVLVLDVRPQPLRRRGAAARRAAELAPFAVPDSAGRAPDAAGASPGPSGRVPDAATVLGWRGVVRRSELIAMGCDPVGLDVPGAGEWMVDPGHWAKLGERLGAVVGEQPGIPVDAARTALRLPARELVEALVRASPSLQVSDGRIDAGGVPEAVVAAVERLRAELAADPYRALEAARLPGIGLTRQVVGMAARAGLVLRLAEGVVLMPGADTAAARTLAGLPQPFTAGDARNALGTNRRVVIPLLEHLDRLGFTRRIDDRLRAVTGKCDEGSG</sequence>
<comment type="function">
    <text evidence="6">Translation factor necessary for the incorporation of selenocysteine into proteins. It probably replaces EF-Tu for the insertion of selenocysteine directed by the UGA codon. SelB binds GTP and GDP.</text>
</comment>
<feature type="region of interest" description="Disordered" evidence="8">
    <location>
        <begin position="343"/>
        <end position="417"/>
    </location>
</feature>
<feature type="compositionally biased region" description="Low complexity" evidence="8">
    <location>
        <begin position="346"/>
        <end position="373"/>
    </location>
</feature>
<keyword evidence="3" id="KW-0963">Cytoplasm</keyword>
<dbReference type="Gene3D" id="3.40.50.300">
    <property type="entry name" value="P-loop containing nucleotide triphosphate hydrolases"/>
    <property type="match status" value="1"/>
</dbReference>
<dbReference type="NCBIfam" id="TIGR00475">
    <property type="entry name" value="selB"/>
    <property type="match status" value="1"/>
</dbReference>
<dbReference type="InterPro" id="IPR004535">
    <property type="entry name" value="Transl_elong_SelB"/>
</dbReference>